<accession>A0AAN9QXF8</accession>
<evidence type="ECO:0000256" key="1">
    <source>
        <dbReference type="SAM" id="Phobius"/>
    </source>
</evidence>
<dbReference type="EMBL" id="JAYMYQ010000002">
    <property type="protein sequence ID" value="KAK7351049.1"/>
    <property type="molecule type" value="Genomic_DNA"/>
</dbReference>
<dbReference type="Proteomes" id="UP001367508">
    <property type="component" value="Unassembled WGS sequence"/>
</dbReference>
<feature type="transmembrane region" description="Helical" evidence="1">
    <location>
        <begin position="20"/>
        <end position="42"/>
    </location>
</feature>
<reference evidence="2 3" key="1">
    <citation type="submission" date="2024-01" db="EMBL/GenBank/DDBJ databases">
        <title>The genomes of 5 underutilized Papilionoideae crops provide insights into root nodulation and disease resistanc.</title>
        <authorList>
            <person name="Jiang F."/>
        </authorList>
    </citation>
    <scope>NUCLEOTIDE SEQUENCE [LARGE SCALE GENOMIC DNA]</scope>
    <source>
        <strain evidence="2">LVBAO_FW01</strain>
        <tissue evidence="2">Leaves</tissue>
    </source>
</reference>
<keyword evidence="3" id="KW-1185">Reference proteome</keyword>
<name>A0AAN9QXF8_CANGL</name>
<organism evidence="2 3">
    <name type="scientific">Canavalia gladiata</name>
    <name type="common">Sword bean</name>
    <name type="synonym">Dolichos gladiatus</name>
    <dbReference type="NCBI Taxonomy" id="3824"/>
    <lineage>
        <taxon>Eukaryota</taxon>
        <taxon>Viridiplantae</taxon>
        <taxon>Streptophyta</taxon>
        <taxon>Embryophyta</taxon>
        <taxon>Tracheophyta</taxon>
        <taxon>Spermatophyta</taxon>
        <taxon>Magnoliopsida</taxon>
        <taxon>eudicotyledons</taxon>
        <taxon>Gunneridae</taxon>
        <taxon>Pentapetalae</taxon>
        <taxon>rosids</taxon>
        <taxon>fabids</taxon>
        <taxon>Fabales</taxon>
        <taxon>Fabaceae</taxon>
        <taxon>Papilionoideae</taxon>
        <taxon>50 kb inversion clade</taxon>
        <taxon>NPAAA clade</taxon>
        <taxon>indigoferoid/millettioid clade</taxon>
        <taxon>Phaseoleae</taxon>
        <taxon>Canavalia</taxon>
    </lineage>
</organism>
<evidence type="ECO:0000313" key="3">
    <source>
        <dbReference type="Proteomes" id="UP001367508"/>
    </source>
</evidence>
<keyword evidence="1" id="KW-1133">Transmembrane helix</keyword>
<sequence length="140" mass="16090">MSTRSLKLGNLSLRTLTSTLIFPSDYVIFCCFSILNLPNFLYLSLGSQANKHTNLRGHGNSLVHNQCVVLEEFAAHAYHTELLPFFLPKWNSKNCICFSLQRNQQRKQEMFFFVGEQKNCFGFWDFLVGVPRREFGGGIT</sequence>
<evidence type="ECO:0000313" key="2">
    <source>
        <dbReference type="EMBL" id="KAK7351049.1"/>
    </source>
</evidence>
<proteinExistence type="predicted"/>
<dbReference type="AlphaFoldDB" id="A0AAN9QXF8"/>
<protein>
    <submittedName>
        <fullName evidence="2">Uncharacterized protein</fullName>
    </submittedName>
</protein>
<keyword evidence="1" id="KW-0472">Membrane</keyword>
<keyword evidence="1" id="KW-0812">Transmembrane</keyword>
<gene>
    <name evidence="2" type="ORF">VNO77_10196</name>
</gene>
<comment type="caution">
    <text evidence="2">The sequence shown here is derived from an EMBL/GenBank/DDBJ whole genome shotgun (WGS) entry which is preliminary data.</text>
</comment>